<accession>A0A220MBZ2</accession>
<sequence length="63" mass="7243">MDDYRENDLPDFKQLDDRLIAQPPTSPILAIRTNLDKEPNDVDNPYVQQDSKPTEQNKGEAND</sequence>
<dbReference type="RefSeq" id="WP_088906143.1">
    <property type="nucleotide sequence ID" value="NZ_CP018145.1"/>
</dbReference>
<dbReference type="KEGG" id="bfm:BP422_00910"/>
<evidence type="ECO:0000313" key="2">
    <source>
        <dbReference type="EMBL" id="ASJ52220.1"/>
    </source>
</evidence>
<gene>
    <name evidence="2" type="ORF">BP422_00910</name>
</gene>
<dbReference type="AlphaFoldDB" id="A0A220MBZ2"/>
<dbReference type="EMBL" id="CP018145">
    <property type="protein sequence ID" value="ASJ52220.1"/>
    <property type="molecule type" value="Genomic_DNA"/>
</dbReference>
<evidence type="ECO:0000256" key="1">
    <source>
        <dbReference type="SAM" id="MobiDB-lite"/>
    </source>
</evidence>
<proteinExistence type="predicted"/>
<protein>
    <submittedName>
        <fullName evidence="2">Uncharacterized protein</fullName>
    </submittedName>
</protein>
<reference evidence="2 3" key="1">
    <citation type="submission" date="2016-11" db="EMBL/GenBank/DDBJ databases">
        <authorList>
            <person name="Jaros S."/>
            <person name="Januszkiewicz K."/>
            <person name="Wedrychowicz H."/>
        </authorList>
    </citation>
    <scope>NUCLEOTIDE SEQUENCE [LARGE SCALE GENOMIC DNA]</scope>
    <source>
        <strain evidence="2 3">NF2</strain>
    </source>
</reference>
<name>A0A220MBZ2_9BACL</name>
<organism evidence="2 3">
    <name type="scientific">Brevibacillus formosus</name>
    <dbReference type="NCBI Taxonomy" id="54913"/>
    <lineage>
        <taxon>Bacteria</taxon>
        <taxon>Bacillati</taxon>
        <taxon>Bacillota</taxon>
        <taxon>Bacilli</taxon>
        <taxon>Bacillales</taxon>
        <taxon>Paenibacillaceae</taxon>
        <taxon>Brevibacillus</taxon>
    </lineage>
</organism>
<evidence type="ECO:0000313" key="3">
    <source>
        <dbReference type="Proteomes" id="UP000197781"/>
    </source>
</evidence>
<dbReference type="Proteomes" id="UP000197781">
    <property type="component" value="Chromosome"/>
</dbReference>
<feature type="compositionally biased region" description="Basic and acidic residues" evidence="1">
    <location>
        <begin position="52"/>
        <end position="63"/>
    </location>
</feature>
<feature type="region of interest" description="Disordered" evidence="1">
    <location>
        <begin position="32"/>
        <end position="63"/>
    </location>
</feature>